<dbReference type="AlphaFoldDB" id="A0A0V0SMZ4"/>
<keyword evidence="3" id="KW-1185">Reference proteome</keyword>
<name>A0A0V0SMZ4_9BILA</name>
<gene>
    <name evidence="2" type="ORF">T07_13930</name>
</gene>
<evidence type="ECO:0000313" key="2">
    <source>
        <dbReference type="EMBL" id="KRX27847.1"/>
    </source>
</evidence>
<evidence type="ECO:0000256" key="1">
    <source>
        <dbReference type="SAM" id="MobiDB-lite"/>
    </source>
</evidence>
<comment type="caution">
    <text evidence="2">The sequence shown here is derived from an EMBL/GenBank/DDBJ whole genome shotgun (WGS) entry which is preliminary data.</text>
</comment>
<reference evidence="2 3" key="1">
    <citation type="submission" date="2015-01" db="EMBL/GenBank/DDBJ databases">
        <title>Evolution of Trichinella species and genotypes.</title>
        <authorList>
            <person name="Korhonen P.K."/>
            <person name="Edoardo P."/>
            <person name="Giuseppe L.R."/>
            <person name="Gasser R.B."/>
        </authorList>
    </citation>
    <scope>NUCLEOTIDE SEQUENCE [LARGE SCALE GENOMIC DNA]</scope>
    <source>
        <strain evidence="2">ISS37</strain>
    </source>
</reference>
<feature type="region of interest" description="Disordered" evidence="1">
    <location>
        <begin position="1"/>
        <end position="30"/>
    </location>
</feature>
<organism evidence="2 3">
    <name type="scientific">Trichinella nelsoni</name>
    <dbReference type="NCBI Taxonomy" id="6336"/>
    <lineage>
        <taxon>Eukaryota</taxon>
        <taxon>Metazoa</taxon>
        <taxon>Ecdysozoa</taxon>
        <taxon>Nematoda</taxon>
        <taxon>Enoplea</taxon>
        <taxon>Dorylaimia</taxon>
        <taxon>Trichinellida</taxon>
        <taxon>Trichinellidae</taxon>
        <taxon>Trichinella</taxon>
    </lineage>
</organism>
<dbReference type="Proteomes" id="UP000054630">
    <property type="component" value="Unassembled WGS sequence"/>
</dbReference>
<dbReference type="OrthoDB" id="5929864at2759"/>
<accession>A0A0V0SMZ4</accession>
<evidence type="ECO:0000313" key="3">
    <source>
        <dbReference type="Proteomes" id="UP000054630"/>
    </source>
</evidence>
<dbReference type="EMBL" id="JYDL01000002">
    <property type="protein sequence ID" value="KRX27847.1"/>
    <property type="molecule type" value="Genomic_DNA"/>
</dbReference>
<sequence>MNLSSARVTADPVSTSMSHLTPPTEPSTIGVSISGARMTTTGKVRLVILTSLARASREEAWHSRLMWPSPPHFQHRLSPLLSGRRRCRGSGLFVAAGLPQHFRQIVSNFLTRRHRGGCCFRDSSGCRLVFLVSVCLDRRDARLERGELSHHALFLNRNLDCLREIIHLASQNSRFDGVRGQSCLKLLQQDFVSRSAHLRERLREEPAQMTSEHPHAFAPLLFPPEKLGGKPLWPGAHPECFKQGRLQAIIIVRLLDVHGPHYAPHLRISMILDKGCSSLRSYTAGTEVQLHVFEPGLNVRYHG</sequence>
<protein>
    <submittedName>
        <fullName evidence="2">Uncharacterized protein</fullName>
    </submittedName>
</protein>
<proteinExistence type="predicted"/>